<protein>
    <recommendedName>
        <fullName evidence="9">Fucolectin tachylectin-4 pentraxin-1 domain-containing protein</fullName>
    </recommendedName>
</protein>
<evidence type="ECO:0000256" key="4">
    <source>
        <dbReference type="ARBA" id="ARBA00022723"/>
    </source>
</evidence>
<comment type="subunit">
    <text evidence="3">Homotrimer.</text>
</comment>
<name>D8TWV6_VOLCA</name>
<evidence type="ECO:0000256" key="1">
    <source>
        <dbReference type="ARBA" id="ARBA00002219"/>
    </source>
</evidence>
<feature type="domain" description="Fucolectin tachylectin-4 pentraxin-1" evidence="9">
    <location>
        <begin position="47"/>
        <end position="214"/>
    </location>
</feature>
<dbReference type="SMART" id="SM00607">
    <property type="entry name" value="FTP"/>
    <property type="match status" value="1"/>
</dbReference>
<evidence type="ECO:0000256" key="6">
    <source>
        <dbReference type="ARBA" id="ARBA00022837"/>
    </source>
</evidence>
<dbReference type="Pfam" id="PF22633">
    <property type="entry name" value="F5_F8_type_C_2"/>
    <property type="match status" value="1"/>
</dbReference>
<evidence type="ECO:0000313" key="10">
    <source>
        <dbReference type="EMBL" id="EFJ48115.1"/>
    </source>
</evidence>
<dbReference type="GO" id="GO:0046872">
    <property type="term" value="F:metal ion binding"/>
    <property type="evidence" value="ECO:0007669"/>
    <property type="project" value="UniProtKB-KW"/>
</dbReference>
<keyword evidence="6" id="KW-0106">Calcium</keyword>
<keyword evidence="8" id="KW-0732">Signal</keyword>
<evidence type="ECO:0000313" key="11">
    <source>
        <dbReference type="Proteomes" id="UP000001058"/>
    </source>
</evidence>
<gene>
    <name evidence="10" type="ORF">VOLCADRAFT_91363</name>
</gene>
<dbReference type="InterPro" id="IPR003609">
    <property type="entry name" value="Pan_app"/>
</dbReference>
<keyword evidence="7" id="KW-1015">Disulfide bond</keyword>
<evidence type="ECO:0000256" key="3">
    <source>
        <dbReference type="ARBA" id="ARBA00011233"/>
    </source>
</evidence>
<keyword evidence="5" id="KW-0430">Lectin</keyword>
<dbReference type="AlphaFoldDB" id="D8TWV6"/>
<dbReference type="KEGG" id="vcn:VOLCADRAFT_91363"/>
<evidence type="ECO:0000256" key="2">
    <source>
        <dbReference type="ARBA" id="ARBA00010147"/>
    </source>
</evidence>
<accession>D8TWV6</accession>
<feature type="signal peptide" evidence="8">
    <location>
        <begin position="1"/>
        <end position="43"/>
    </location>
</feature>
<evidence type="ECO:0000256" key="8">
    <source>
        <dbReference type="SAM" id="SignalP"/>
    </source>
</evidence>
<evidence type="ECO:0000256" key="7">
    <source>
        <dbReference type="ARBA" id="ARBA00023157"/>
    </source>
</evidence>
<proteinExistence type="inferred from homology"/>
<dbReference type="InterPro" id="IPR008979">
    <property type="entry name" value="Galactose-bd-like_sf"/>
</dbReference>
<keyword evidence="11" id="KW-1185">Reference proteome</keyword>
<dbReference type="GO" id="GO:0010185">
    <property type="term" value="P:regulation of cellular defense response"/>
    <property type="evidence" value="ECO:0007669"/>
    <property type="project" value="UniProtKB-ARBA"/>
</dbReference>
<dbReference type="PANTHER" id="PTHR45713:SF6">
    <property type="entry name" value="F5_8 TYPE C DOMAIN-CONTAINING PROTEIN"/>
    <property type="match status" value="1"/>
</dbReference>
<reference evidence="10 11" key="1">
    <citation type="journal article" date="2010" name="Science">
        <title>Genomic analysis of organismal complexity in the multicellular green alga Volvox carteri.</title>
        <authorList>
            <person name="Prochnik S.E."/>
            <person name="Umen J."/>
            <person name="Nedelcu A.M."/>
            <person name="Hallmann A."/>
            <person name="Miller S.M."/>
            <person name="Nishii I."/>
            <person name="Ferris P."/>
            <person name="Kuo A."/>
            <person name="Mitros T."/>
            <person name="Fritz-Laylin L.K."/>
            <person name="Hellsten U."/>
            <person name="Chapman J."/>
            <person name="Simakov O."/>
            <person name="Rensing S.A."/>
            <person name="Terry A."/>
            <person name="Pangilinan J."/>
            <person name="Kapitonov V."/>
            <person name="Jurka J."/>
            <person name="Salamov A."/>
            <person name="Shapiro H."/>
            <person name="Schmutz J."/>
            <person name="Grimwood J."/>
            <person name="Lindquist E."/>
            <person name="Lucas S."/>
            <person name="Grigoriev I.V."/>
            <person name="Schmitt R."/>
            <person name="Kirk D."/>
            <person name="Rokhsar D.S."/>
        </authorList>
    </citation>
    <scope>NUCLEOTIDE SEQUENCE [LARGE SCALE GENOMIC DNA]</scope>
    <source>
        <strain evidence="11">f. Nagariensis / Eve</strain>
    </source>
</reference>
<dbReference type="Proteomes" id="UP000001058">
    <property type="component" value="Unassembled WGS sequence"/>
</dbReference>
<comment type="similarity">
    <text evidence="2">Belongs to the fucolectin family.</text>
</comment>
<dbReference type="eggNOG" id="ENOG502SGPW">
    <property type="taxonomic scope" value="Eukaryota"/>
</dbReference>
<dbReference type="InParanoid" id="D8TWV6"/>
<comment type="function">
    <text evidence="1">Acts as a defensive agent. Recognizes blood group fucosylated oligosaccharides including A, B, H and Lewis B-type antigens. Does not recognize Lewis A antigen and has low affinity for monovalent haptens.</text>
</comment>
<organism evidence="11">
    <name type="scientific">Volvox carteri f. nagariensis</name>
    <dbReference type="NCBI Taxonomy" id="3068"/>
    <lineage>
        <taxon>Eukaryota</taxon>
        <taxon>Viridiplantae</taxon>
        <taxon>Chlorophyta</taxon>
        <taxon>core chlorophytes</taxon>
        <taxon>Chlorophyceae</taxon>
        <taxon>CS clade</taxon>
        <taxon>Chlamydomonadales</taxon>
        <taxon>Volvocaceae</taxon>
        <taxon>Volvox</taxon>
    </lineage>
</organism>
<dbReference type="Pfam" id="PF00024">
    <property type="entry name" value="PAN_1"/>
    <property type="match status" value="1"/>
</dbReference>
<keyword evidence="4" id="KW-0479">Metal-binding</keyword>
<dbReference type="RefSeq" id="XP_002950800.1">
    <property type="nucleotide sequence ID" value="XM_002950754.1"/>
</dbReference>
<dbReference type="SUPFAM" id="SSF49785">
    <property type="entry name" value="Galactose-binding domain-like"/>
    <property type="match status" value="1"/>
</dbReference>
<feature type="chain" id="PRO_5003123972" description="Fucolectin tachylectin-4 pentraxin-1 domain-containing protein" evidence="8">
    <location>
        <begin position="44"/>
        <end position="795"/>
    </location>
</feature>
<dbReference type="GeneID" id="9618326"/>
<sequence length="795" mass="86360">MERRKAASSCWRGEPSTSSAVMPVIPLPLMLLAAFMMATCATGDDDLPNLALRQAVYASSVYLWDNTYLYPGYAVDGVTEYPSPLDASTLSLFHSNYSDPTPWISVDLGAVALVKRVVIINRCDCCPERLQNAELRIGNVSITRGINAAGGGDTRNITGDPLVWRQDADVGMCASKIIAFDTPKVGRWVTLQNKYPLLQISEIQVFGYYAASADQESHNALARFRSCVHSSCTCVDSSGTVYEQSPFLGACIHTCCIYVAVLPEKDSRVNACLGAPVCANVLPGTGYGTEASTITILTMQSSGDCCSACSVHPDCRYWVFRRCKNTCTLKRDEGAGPGFFMDARTVAGGVRPVALLGTRGSAPWYYNSFVDPSAQWIWSRGGASQSIPGAPTNPATTFSYVYRAASVMTAYIYVAADDYVWIYINGLQTGTSRLTRGLNDTSIPPVLVTLQKGPNLIQMRVQNSADLTTAGVIMSLQDSSGQVLVRSNASWVWSERAISVADTPPPVQCMQTLYSMAGNCTTNPTNLSFLYNGSMDVVYRVVYTYADGTRSPPSTLTMSLTQNRYHAPWVYVEFSSPITTLLAGGPPGKPRTGIMLQRSGISHSVIPLPSRATWYNNTFLDIVRLDIMEDYWDKSMIRGCQKVSNSSVKCIDSVVVGDSFVPPVSAWRWSGGSTAIAALAADTPSYSSLGSSAPALILNGAGGFNVKYSLLYEYSSGYRSLPAPNRLWAAHANRSRPSIFVAFYGALWLYENDSVVLQRYEEEWGLVDVDRIGGLQANGSSWLLFTDSLPPFFGP</sequence>
<dbReference type="GO" id="GO:0001868">
    <property type="term" value="P:regulation of complement activation, lectin pathway"/>
    <property type="evidence" value="ECO:0007669"/>
    <property type="project" value="UniProtKB-ARBA"/>
</dbReference>
<dbReference type="Gene3D" id="3.50.4.10">
    <property type="entry name" value="Hepatocyte Growth Factor"/>
    <property type="match status" value="1"/>
</dbReference>
<dbReference type="Gene3D" id="2.60.120.260">
    <property type="entry name" value="Galactose-binding domain-like"/>
    <property type="match status" value="2"/>
</dbReference>
<evidence type="ECO:0000256" key="5">
    <source>
        <dbReference type="ARBA" id="ARBA00022734"/>
    </source>
</evidence>
<dbReference type="GO" id="GO:0042806">
    <property type="term" value="F:fucose binding"/>
    <property type="evidence" value="ECO:0007669"/>
    <property type="project" value="UniProtKB-ARBA"/>
</dbReference>
<dbReference type="PANTHER" id="PTHR45713">
    <property type="entry name" value="FTP DOMAIN-CONTAINING PROTEIN"/>
    <property type="match status" value="1"/>
</dbReference>
<evidence type="ECO:0000259" key="9">
    <source>
        <dbReference type="SMART" id="SM00607"/>
    </source>
</evidence>
<dbReference type="EMBL" id="GL378341">
    <property type="protein sequence ID" value="EFJ48115.1"/>
    <property type="molecule type" value="Genomic_DNA"/>
</dbReference>
<dbReference type="InterPro" id="IPR051941">
    <property type="entry name" value="BG_Antigen-Binding_Lectin"/>
</dbReference>
<dbReference type="InterPro" id="IPR006585">
    <property type="entry name" value="FTP1"/>
</dbReference>